<dbReference type="Gene3D" id="2.60.40.10">
    <property type="entry name" value="Immunoglobulins"/>
    <property type="match status" value="1"/>
</dbReference>
<dbReference type="Gene3D" id="3.20.20.80">
    <property type="entry name" value="Glycosidases"/>
    <property type="match status" value="1"/>
</dbReference>
<evidence type="ECO:0000259" key="15">
    <source>
        <dbReference type="PROSITE" id="PS51166"/>
    </source>
</evidence>
<dbReference type="SMART" id="SM00632">
    <property type="entry name" value="Aamy_C"/>
    <property type="match status" value="1"/>
</dbReference>
<dbReference type="Pfam" id="PF00128">
    <property type="entry name" value="Alpha-amylase"/>
    <property type="match status" value="1"/>
</dbReference>
<dbReference type="EC" id="3.2.1.1" evidence="4 12"/>
<evidence type="ECO:0000256" key="5">
    <source>
        <dbReference type="ARBA" id="ARBA00017303"/>
    </source>
</evidence>
<evidence type="ECO:0000256" key="10">
    <source>
        <dbReference type="ARBA" id="ARBA00023295"/>
    </source>
</evidence>
<dbReference type="CDD" id="cd05808">
    <property type="entry name" value="CBM20_alpha_amylase"/>
    <property type="match status" value="1"/>
</dbReference>
<dbReference type="InterPro" id="IPR013783">
    <property type="entry name" value="Ig-like_fold"/>
</dbReference>
<dbReference type="PROSITE" id="PS51166">
    <property type="entry name" value="CBM20"/>
    <property type="match status" value="1"/>
</dbReference>
<dbReference type="AlphaFoldDB" id="F8JNS6"/>
<feature type="domain" description="CBM20" evidence="15">
    <location>
        <begin position="497"/>
        <end position="597"/>
    </location>
</feature>
<keyword evidence="17" id="KW-1185">Reference proteome</keyword>
<dbReference type="STRING" id="1003195.SCATT_02840"/>
<feature type="compositionally biased region" description="Low complexity" evidence="13">
    <location>
        <begin position="581"/>
        <end position="597"/>
    </location>
</feature>
<dbReference type="GO" id="GO:2001070">
    <property type="term" value="F:starch binding"/>
    <property type="evidence" value="ECO:0007669"/>
    <property type="project" value="InterPro"/>
</dbReference>
<evidence type="ECO:0000256" key="8">
    <source>
        <dbReference type="ARBA" id="ARBA00022837"/>
    </source>
</evidence>
<dbReference type="SMART" id="SM00642">
    <property type="entry name" value="Aamy"/>
    <property type="match status" value="1"/>
</dbReference>
<comment type="similarity">
    <text evidence="3 11">Belongs to the glycosyl hydrolase 13 family.</text>
</comment>
<dbReference type="CDD" id="cd11317">
    <property type="entry name" value="AmyAc_bac_euk_AmyA"/>
    <property type="match status" value="1"/>
</dbReference>
<dbReference type="GO" id="GO:0005975">
    <property type="term" value="P:carbohydrate metabolic process"/>
    <property type="evidence" value="ECO:0007669"/>
    <property type="project" value="InterPro"/>
</dbReference>
<evidence type="ECO:0000256" key="11">
    <source>
        <dbReference type="RuleBase" id="RU003615"/>
    </source>
</evidence>
<comment type="cofactor">
    <cofactor evidence="2">
        <name>Ca(2+)</name>
        <dbReference type="ChEBI" id="CHEBI:29108"/>
    </cofactor>
</comment>
<evidence type="ECO:0000256" key="9">
    <source>
        <dbReference type="ARBA" id="ARBA00023277"/>
    </source>
</evidence>
<organism evidence="16 17">
    <name type="scientific">Streptantibioticus cattleyicolor (strain ATCC 35852 / DSM 46488 / JCM 4925 / NBRC 14057 / NRRL 8057)</name>
    <name type="common">Streptomyces cattleya</name>
    <dbReference type="NCBI Taxonomy" id="1003195"/>
    <lineage>
        <taxon>Bacteria</taxon>
        <taxon>Bacillati</taxon>
        <taxon>Actinomycetota</taxon>
        <taxon>Actinomycetes</taxon>
        <taxon>Kitasatosporales</taxon>
        <taxon>Streptomycetaceae</taxon>
        <taxon>Streptantibioticus</taxon>
    </lineage>
</organism>
<gene>
    <name evidence="16" type="ordered locus">SCATT_02840</name>
</gene>
<evidence type="ECO:0000256" key="4">
    <source>
        <dbReference type="ARBA" id="ARBA00012595"/>
    </source>
</evidence>
<evidence type="ECO:0000313" key="17">
    <source>
        <dbReference type="Proteomes" id="UP000007842"/>
    </source>
</evidence>
<evidence type="ECO:0000256" key="14">
    <source>
        <dbReference type="SAM" id="SignalP"/>
    </source>
</evidence>
<dbReference type="Gene3D" id="2.60.40.1180">
    <property type="entry name" value="Golgi alpha-mannosidase II"/>
    <property type="match status" value="1"/>
</dbReference>
<dbReference type="InterPro" id="IPR002044">
    <property type="entry name" value="CBM20"/>
</dbReference>
<keyword evidence="6" id="KW-0479">Metal-binding</keyword>
<dbReference type="SUPFAM" id="SSF49452">
    <property type="entry name" value="Starch-binding domain-like"/>
    <property type="match status" value="1"/>
</dbReference>
<dbReference type="OrthoDB" id="9805159at2"/>
<dbReference type="SUPFAM" id="SSF51445">
    <property type="entry name" value="(Trans)glycosidases"/>
    <property type="match status" value="1"/>
</dbReference>
<evidence type="ECO:0000256" key="12">
    <source>
        <dbReference type="RuleBase" id="RU361134"/>
    </source>
</evidence>
<protein>
    <recommendedName>
        <fullName evidence="5 12">Alpha-amylase</fullName>
        <ecNumber evidence="4 12">3.2.1.1</ecNumber>
    </recommendedName>
</protein>
<sequence length="597" mass="63025">MLRHAHDRPARRRPSRLRAALASGALLTAGLVPLTLTAAAGPARAATPSGDVIANLFMWNWPSVARECTDVLGPDGYGGVQVAPPADSLSTSGHPWWEVYQPVDYHLTSRMGDESAFRSMVATCRKAGVKVYVDAVINHTSGVDGTSYGGVTYTKYAYPDYTDADFHHYPADCPQSDGQIHNWNDYTEVTHCELLHLADLRTESAHVRTTLTSYLDKLIDYGVSGFRVDAAKHIGHEDLAAIEAQLHTTADGTRPYIAQEIAPGGTGDLSPASFENTGDVLGFDYADGLKSAFTGSLASLRNFSAGLLGSDQEEVFVQNHDTERDGSTLSYRDGAVNTLATEFELAYGYGTPQVYAGFDFTGKDDSPPADASGHVTDTTCGTGWECTDRIPGVAAMVGWHDTVAGAPVADWYDDGADLIAFGRGGKGWIALNNGSTAQQRTFATGLPAGSYCDVIHGRATATGPCTGPAVTVDAAGDATVTVPAKDAVAIDVAARGTSTTATVPVSFDPTVTTWYGQNVYVTGSLPALGGWDPGKAVALSPADYPVWKATVALPANTPFEYKYVKKDPDGTVEWESGGNRTATTGASGGLTLNDTWK</sequence>
<dbReference type="RefSeq" id="WP_014141049.1">
    <property type="nucleotide sequence ID" value="NC_016111.1"/>
</dbReference>
<dbReference type="InterPro" id="IPR006048">
    <property type="entry name" value="A-amylase/branching_C"/>
</dbReference>
<dbReference type="Proteomes" id="UP000007842">
    <property type="component" value="Chromosome"/>
</dbReference>
<evidence type="ECO:0000256" key="13">
    <source>
        <dbReference type="SAM" id="MobiDB-lite"/>
    </source>
</evidence>
<feature type="chain" id="PRO_5003378800" description="Alpha-amylase" evidence="14">
    <location>
        <begin position="46"/>
        <end position="597"/>
    </location>
</feature>
<evidence type="ECO:0000256" key="6">
    <source>
        <dbReference type="ARBA" id="ARBA00022723"/>
    </source>
</evidence>
<feature type="signal peptide" evidence="14">
    <location>
        <begin position="1"/>
        <end position="45"/>
    </location>
</feature>
<feature type="region of interest" description="Disordered" evidence="13">
    <location>
        <begin position="574"/>
        <end position="597"/>
    </location>
</feature>
<dbReference type="SMART" id="SM01065">
    <property type="entry name" value="CBM_2"/>
    <property type="match status" value="1"/>
</dbReference>
<keyword evidence="14" id="KW-0732">Signal</keyword>
<evidence type="ECO:0000256" key="1">
    <source>
        <dbReference type="ARBA" id="ARBA00000548"/>
    </source>
</evidence>
<dbReference type="InterPro" id="IPR013780">
    <property type="entry name" value="Glyco_hydro_b"/>
</dbReference>
<accession>G8WMT7</accession>
<reference evidence="17" key="1">
    <citation type="submission" date="2011-12" db="EMBL/GenBank/DDBJ databases">
        <title>Complete genome sequence of Streptomyces cattleya strain DSM 46488.</title>
        <authorList>
            <person name="Ou H.-Y."/>
            <person name="Li P."/>
            <person name="Zhao C."/>
            <person name="O'Hagan D."/>
            <person name="Deng Z."/>
        </authorList>
    </citation>
    <scope>NUCLEOTIDE SEQUENCE [LARGE SCALE GENOMIC DNA]</scope>
    <source>
        <strain evidence="17">ATCC 35852 / DSM 46488 / JCM 4925 / NBRC 14057 / NRRL 8057</strain>
    </source>
</reference>
<evidence type="ECO:0000256" key="2">
    <source>
        <dbReference type="ARBA" id="ARBA00001913"/>
    </source>
</evidence>
<name>F8JNS6_STREN</name>
<evidence type="ECO:0000256" key="3">
    <source>
        <dbReference type="ARBA" id="ARBA00008061"/>
    </source>
</evidence>
<dbReference type="HOGENOM" id="CLU_013336_0_0_11"/>
<dbReference type="KEGG" id="sct:SCAT_0273"/>
<dbReference type="SUPFAM" id="SSF51011">
    <property type="entry name" value="Glycosyl hydrolase domain"/>
    <property type="match status" value="1"/>
</dbReference>
<keyword evidence="8" id="KW-0106">Calcium</keyword>
<dbReference type="PRINTS" id="PR00110">
    <property type="entry name" value="ALPHAAMYLASE"/>
</dbReference>
<dbReference type="InterPro" id="IPR031319">
    <property type="entry name" value="A-amylase_C"/>
</dbReference>
<dbReference type="InterPro" id="IPR006046">
    <property type="entry name" value="Alpha_amylase"/>
</dbReference>
<dbReference type="Pfam" id="PF00686">
    <property type="entry name" value="CBM_20"/>
    <property type="match status" value="1"/>
</dbReference>
<keyword evidence="7 12" id="KW-0378">Hydrolase</keyword>
<dbReference type="PATRIC" id="fig|1003195.11.peg.1918"/>
<dbReference type="GO" id="GO:0004556">
    <property type="term" value="F:alpha-amylase activity"/>
    <property type="evidence" value="ECO:0007669"/>
    <property type="project" value="UniProtKB-UniRule"/>
</dbReference>
<dbReference type="KEGG" id="scy:SCATT_02840"/>
<accession>F8JNS6</accession>
<dbReference type="GO" id="GO:0046872">
    <property type="term" value="F:metal ion binding"/>
    <property type="evidence" value="ECO:0007669"/>
    <property type="project" value="UniProtKB-KW"/>
</dbReference>
<keyword evidence="9 12" id="KW-0119">Carbohydrate metabolism</keyword>
<dbReference type="InterPro" id="IPR017853">
    <property type="entry name" value="GH"/>
</dbReference>
<dbReference type="EMBL" id="CP003219">
    <property type="protein sequence ID" value="AEW92655.1"/>
    <property type="molecule type" value="Genomic_DNA"/>
</dbReference>
<evidence type="ECO:0000313" key="16">
    <source>
        <dbReference type="EMBL" id="AEW92655.1"/>
    </source>
</evidence>
<comment type="catalytic activity">
    <reaction evidence="1 12">
        <text>Endohydrolysis of (1-&gt;4)-alpha-D-glucosidic linkages in polysaccharides containing three or more (1-&gt;4)-alpha-linked D-glucose units.</text>
        <dbReference type="EC" id="3.2.1.1"/>
    </reaction>
</comment>
<keyword evidence="10 12" id="KW-0326">Glycosidase</keyword>
<dbReference type="InterPro" id="IPR006047">
    <property type="entry name" value="GH13_cat_dom"/>
</dbReference>
<evidence type="ECO:0000256" key="7">
    <source>
        <dbReference type="ARBA" id="ARBA00022801"/>
    </source>
</evidence>
<dbReference type="Pfam" id="PF02806">
    <property type="entry name" value="Alpha-amylase_C"/>
    <property type="match status" value="1"/>
</dbReference>
<proteinExistence type="inferred from homology"/>
<dbReference type="PANTHER" id="PTHR43447">
    <property type="entry name" value="ALPHA-AMYLASE"/>
    <property type="match status" value="1"/>
</dbReference>
<dbReference type="InterPro" id="IPR013784">
    <property type="entry name" value="Carb-bd-like_fold"/>
</dbReference>
<dbReference type="eggNOG" id="COG0366">
    <property type="taxonomic scope" value="Bacteria"/>
</dbReference>
<dbReference type="FunFam" id="2.60.40.10:FF:000552">
    <property type="entry name" value="Related to glucoamylase"/>
    <property type="match status" value="1"/>
</dbReference>